<protein>
    <submittedName>
        <fullName evidence="1">Uncharacterized protein</fullName>
    </submittedName>
</protein>
<organism evidence="1 2">
    <name type="scientific">Blattamonas nauphoetae</name>
    <dbReference type="NCBI Taxonomy" id="2049346"/>
    <lineage>
        <taxon>Eukaryota</taxon>
        <taxon>Metamonada</taxon>
        <taxon>Preaxostyla</taxon>
        <taxon>Oxymonadida</taxon>
        <taxon>Blattamonas</taxon>
    </lineage>
</organism>
<accession>A0ABQ9Y003</accession>
<evidence type="ECO:0000313" key="2">
    <source>
        <dbReference type="Proteomes" id="UP001281761"/>
    </source>
</evidence>
<dbReference type="EMBL" id="JARBJD010000049">
    <property type="protein sequence ID" value="KAK2957040.1"/>
    <property type="molecule type" value="Genomic_DNA"/>
</dbReference>
<comment type="caution">
    <text evidence="1">The sequence shown here is derived from an EMBL/GenBank/DDBJ whole genome shotgun (WGS) entry which is preliminary data.</text>
</comment>
<dbReference type="Proteomes" id="UP001281761">
    <property type="component" value="Unassembled WGS sequence"/>
</dbReference>
<gene>
    <name evidence="1" type="ORF">BLNAU_7870</name>
</gene>
<sequence>MRFKSQLYASGSKESEKHALQDTTVIRNVATSNGTMPHEICFFYFGPNPRLFAETFGKYGRITPPDDVYRQNMLRMNKFVQKEDEKLRTIETERAKKNKKRFRLMKKNDIKTEE</sequence>
<reference evidence="1 2" key="1">
    <citation type="journal article" date="2022" name="bioRxiv">
        <title>Genomics of Preaxostyla Flagellates Illuminates Evolutionary Transitions and the Path Towards Mitochondrial Loss.</title>
        <authorList>
            <person name="Novak L.V.F."/>
            <person name="Treitli S.C."/>
            <person name="Pyrih J."/>
            <person name="Halakuc P."/>
            <person name="Pipaliya S.V."/>
            <person name="Vacek V."/>
            <person name="Brzon O."/>
            <person name="Soukal P."/>
            <person name="Eme L."/>
            <person name="Dacks J.B."/>
            <person name="Karnkowska A."/>
            <person name="Elias M."/>
            <person name="Hampl V."/>
        </authorList>
    </citation>
    <scope>NUCLEOTIDE SEQUENCE [LARGE SCALE GENOMIC DNA]</scope>
    <source>
        <strain evidence="1">NAU3</strain>
        <tissue evidence="1">Gut</tissue>
    </source>
</reference>
<evidence type="ECO:0000313" key="1">
    <source>
        <dbReference type="EMBL" id="KAK2957040.1"/>
    </source>
</evidence>
<proteinExistence type="predicted"/>
<keyword evidence="2" id="KW-1185">Reference proteome</keyword>
<name>A0ABQ9Y003_9EUKA</name>